<dbReference type="PROSITE" id="PS50113">
    <property type="entry name" value="PAC"/>
    <property type="match status" value="1"/>
</dbReference>
<protein>
    <submittedName>
        <fullName evidence="7">EAL domain-containing protein</fullName>
    </submittedName>
</protein>
<accession>A0ABS6MXU6</accession>
<feature type="domain" description="PAC" evidence="4">
    <location>
        <begin position="216"/>
        <end position="270"/>
    </location>
</feature>
<feature type="domain" description="EAL" evidence="5">
    <location>
        <begin position="444"/>
        <end position="698"/>
    </location>
</feature>
<dbReference type="InterPro" id="IPR001610">
    <property type="entry name" value="PAC"/>
</dbReference>
<dbReference type="Pfam" id="PF00563">
    <property type="entry name" value="EAL"/>
    <property type="match status" value="1"/>
</dbReference>
<dbReference type="InterPro" id="IPR000700">
    <property type="entry name" value="PAS-assoc_C"/>
</dbReference>
<gene>
    <name evidence="7" type="ORF">KRX52_09505</name>
</gene>
<dbReference type="NCBIfam" id="TIGR00229">
    <property type="entry name" value="sensory_box"/>
    <property type="match status" value="1"/>
</dbReference>
<dbReference type="Pfam" id="PF00072">
    <property type="entry name" value="Response_reg"/>
    <property type="match status" value="1"/>
</dbReference>
<evidence type="ECO:0000313" key="8">
    <source>
        <dbReference type="Proteomes" id="UP000813068"/>
    </source>
</evidence>
<dbReference type="PROSITE" id="PS50887">
    <property type="entry name" value="GGDEF"/>
    <property type="match status" value="1"/>
</dbReference>
<dbReference type="RefSeq" id="WP_217681499.1">
    <property type="nucleotide sequence ID" value="NZ_JAHRGL010000019.1"/>
</dbReference>
<dbReference type="CDD" id="cd00130">
    <property type="entry name" value="PAS"/>
    <property type="match status" value="1"/>
</dbReference>
<evidence type="ECO:0000259" key="3">
    <source>
        <dbReference type="PROSITE" id="PS50112"/>
    </source>
</evidence>
<dbReference type="PANTHER" id="PTHR44757:SF2">
    <property type="entry name" value="BIOFILM ARCHITECTURE MAINTENANCE PROTEIN MBAA"/>
    <property type="match status" value="1"/>
</dbReference>
<dbReference type="PROSITE" id="PS50110">
    <property type="entry name" value="RESPONSE_REGULATORY"/>
    <property type="match status" value="1"/>
</dbReference>
<proteinExistence type="predicted"/>
<dbReference type="PROSITE" id="PS50883">
    <property type="entry name" value="EAL"/>
    <property type="match status" value="1"/>
</dbReference>
<keyword evidence="1" id="KW-0597">Phosphoprotein</keyword>
<dbReference type="InterPro" id="IPR000160">
    <property type="entry name" value="GGDEF_dom"/>
</dbReference>
<dbReference type="SMART" id="SM00267">
    <property type="entry name" value="GGDEF"/>
    <property type="match status" value="1"/>
</dbReference>
<dbReference type="SMART" id="SM00448">
    <property type="entry name" value="REC"/>
    <property type="match status" value="1"/>
</dbReference>
<feature type="domain" description="GGDEF" evidence="6">
    <location>
        <begin position="302"/>
        <end position="435"/>
    </location>
</feature>
<comment type="caution">
    <text evidence="7">The sequence shown here is derived from an EMBL/GenBank/DDBJ whole genome shotgun (WGS) entry which is preliminary data.</text>
</comment>
<name>A0ABS6MXU6_9GAMM</name>
<evidence type="ECO:0000256" key="1">
    <source>
        <dbReference type="PROSITE-ProRule" id="PRU00169"/>
    </source>
</evidence>
<evidence type="ECO:0000259" key="5">
    <source>
        <dbReference type="PROSITE" id="PS50883"/>
    </source>
</evidence>
<dbReference type="NCBIfam" id="TIGR00254">
    <property type="entry name" value="GGDEF"/>
    <property type="match status" value="1"/>
</dbReference>
<feature type="domain" description="PAS" evidence="3">
    <location>
        <begin position="142"/>
        <end position="191"/>
    </location>
</feature>
<evidence type="ECO:0000259" key="4">
    <source>
        <dbReference type="PROSITE" id="PS50113"/>
    </source>
</evidence>
<dbReference type="Pfam" id="PF00990">
    <property type="entry name" value="GGDEF"/>
    <property type="match status" value="1"/>
</dbReference>
<dbReference type="InterPro" id="IPR000014">
    <property type="entry name" value="PAS"/>
</dbReference>
<dbReference type="PANTHER" id="PTHR44757">
    <property type="entry name" value="DIGUANYLATE CYCLASE DGCP"/>
    <property type="match status" value="1"/>
</dbReference>
<dbReference type="Pfam" id="PF13426">
    <property type="entry name" value="PAS_9"/>
    <property type="match status" value="1"/>
</dbReference>
<dbReference type="CDD" id="cd01948">
    <property type="entry name" value="EAL"/>
    <property type="match status" value="1"/>
</dbReference>
<sequence>MTLPAPPLRLLLIEDDEDDFLIIRDLLREAGNLHYVLDWVDSFERGRCAIDSGVHDLYLIDNRLGSDSGLELVRHASARSMHQPLILLTGQDDSELDARALELGASDYLVKGQFDGRLLGRSIRYALERASARERLGRSDSRAALLQRCLEASYNGVVIVDAQAPDQPIIYANPAFERITGYREEEILGRNCRFLQGNQPYQPALEEIRRSLAEQREVHVVLRNFRKDGSAFWNDLYIAPVPDERGVVTHYVGVQNDISERKRFESELAYNASHDVLTGLPNRSLLEDRLLQGCQIARRYSRELAVMLIDLDGFKPINDTFGHAVGDKVLVEVAQRMGAQIRPGDTLARLGGDEFVVLLPDLAHGEDVLLVAERLIRSISRPYHLNELELHVTASIGITLSDGEIEQPMKLIQQADLAMYQAKQHGRNNYQWYTEHLNQEVSERMTLRNELQKAIAGMSFELHYQPQIDTRSGLVIGSEALLRWPHAERGMISPLRFIPVAEDTGQIIPISQWVLDTACRHNRQLLDRGLARGAISVNISAVHFLRSNFIETVRRALDSSGLPANLLELEITESVLLKNAERAIYLLHELKKIGVGLALDDFGTGYSSLSYLKDLPIDKVKIDRSFVQELISDPRDAAITQGIISMAHHLDLKVVAEGVETPEQAAFLERNQCDAFQGFLYARPMPFAELEGYLQRQAALAMAGH</sequence>
<evidence type="ECO:0000259" key="2">
    <source>
        <dbReference type="PROSITE" id="PS50110"/>
    </source>
</evidence>
<feature type="modified residue" description="4-aspartylphosphate" evidence="1">
    <location>
        <position position="61"/>
    </location>
</feature>
<dbReference type="SMART" id="SM00052">
    <property type="entry name" value="EAL"/>
    <property type="match status" value="1"/>
</dbReference>
<dbReference type="InterPro" id="IPR001633">
    <property type="entry name" value="EAL_dom"/>
</dbReference>
<dbReference type="CDD" id="cd01949">
    <property type="entry name" value="GGDEF"/>
    <property type="match status" value="1"/>
</dbReference>
<dbReference type="SMART" id="SM00091">
    <property type="entry name" value="PAS"/>
    <property type="match status" value="1"/>
</dbReference>
<dbReference type="CDD" id="cd00156">
    <property type="entry name" value="REC"/>
    <property type="match status" value="1"/>
</dbReference>
<dbReference type="Proteomes" id="UP000813068">
    <property type="component" value="Unassembled WGS sequence"/>
</dbReference>
<dbReference type="EMBL" id="JAHRGL010000019">
    <property type="protein sequence ID" value="MBV2133037.1"/>
    <property type="molecule type" value="Genomic_DNA"/>
</dbReference>
<dbReference type="InterPro" id="IPR052155">
    <property type="entry name" value="Biofilm_reg_signaling"/>
</dbReference>
<organism evidence="7 8">
    <name type="scientific">Geopseudomonas aromaticivorans</name>
    <dbReference type="NCBI Taxonomy" id="2849492"/>
    <lineage>
        <taxon>Bacteria</taxon>
        <taxon>Pseudomonadati</taxon>
        <taxon>Pseudomonadota</taxon>
        <taxon>Gammaproteobacteria</taxon>
        <taxon>Pseudomonadales</taxon>
        <taxon>Pseudomonadaceae</taxon>
        <taxon>Geopseudomonas</taxon>
    </lineage>
</organism>
<evidence type="ECO:0000259" key="6">
    <source>
        <dbReference type="PROSITE" id="PS50887"/>
    </source>
</evidence>
<keyword evidence="8" id="KW-1185">Reference proteome</keyword>
<dbReference type="InterPro" id="IPR001789">
    <property type="entry name" value="Sig_transdc_resp-reg_receiver"/>
</dbReference>
<dbReference type="SMART" id="SM00086">
    <property type="entry name" value="PAC"/>
    <property type="match status" value="1"/>
</dbReference>
<dbReference type="PROSITE" id="PS50112">
    <property type="entry name" value="PAS"/>
    <property type="match status" value="1"/>
</dbReference>
<feature type="domain" description="Response regulatory" evidence="2">
    <location>
        <begin position="9"/>
        <end position="126"/>
    </location>
</feature>
<reference evidence="7 8" key="1">
    <citation type="submission" date="2021-06" db="EMBL/GenBank/DDBJ databases">
        <title>Differences between aerobic and microaerobic xylene degrading microbial communities.</title>
        <authorList>
            <person name="Banerjee S."/>
            <person name="Tancsics A."/>
        </authorList>
    </citation>
    <scope>NUCLEOTIDE SEQUENCE [LARGE SCALE GENOMIC DNA]</scope>
    <source>
        <strain evidence="7 8">MAP12</strain>
    </source>
</reference>
<evidence type="ECO:0000313" key="7">
    <source>
        <dbReference type="EMBL" id="MBV2133037.1"/>
    </source>
</evidence>